<dbReference type="SUPFAM" id="SSF52833">
    <property type="entry name" value="Thioredoxin-like"/>
    <property type="match status" value="1"/>
</dbReference>
<feature type="domain" description="GST N-terminal" evidence="1">
    <location>
        <begin position="6"/>
        <end position="76"/>
    </location>
</feature>
<organism evidence="2 3">
    <name type="scientific">marine gamma proteobacterium HTCC2143</name>
    <dbReference type="NCBI Taxonomy" id="247633"/>
    <lineage>
        <taxon>Bacteria</taxon>
        <taxon>Pseudomonadati</taxon>
        <taxon>Pseudomonadota</taxon>
        <taxon>Gammaproteobacteria</taxon>
        <taxon>Cellvibrionales</taxon>
        <taxon>Spongiibacteraceae</taxon>
        <taxon>BD1-7 clade</taxon>
    </lineage>
</organism>
<dbReference type="SUPFAM" id="SSF47616">
    <property type="entry name" value="GST C-terminal domain-like"/>
    <property type="match status" value="1"/>
</dbReference>
<dbReference type="Pfam" id="PF13417">
    <property type="entry name" value="GST_N_3"/>
    <property type="match status" value="1"/>
</dbReference>
<dbReference type="AlphaFoldDB" id="A0YE37"/>
<evidence type="ECO:0000313" key="3">
    <source>
        <dbReference type="Proteomes" id="UP000004931"/>
    </source>
</evidence>
<keyword evidence="2" id="KW-0808">Transferase</keyword>
<dbReference type="GO" id="GO:0016740">
    <property type="term" value="F:transferase activity"/>
    <property type="evidence" value="ECO:0007669"/>
    <property type="project" value="UniProtKB-KW"/>
</dbReference>
<dbReference type="OrthoDB" id="7054557at2"/>
<dbReference type="Gene3D" id="3.40.30.10">
    <property type="entry name" value="Glutaredoxin"/>
    <property type="match status" value="1"/>
</dbReference>
<dbReference type="EMBL" id="AAVT01000005">
    <property type="protein sequence ID" value="EAW31071.1"/>
    <property type="molecule type" value="Genomic_DNA"/>
</dbReference>
<dbReference type="STRING" id="247633.GP2143_10752"/>
<evidence type="ECO:0000259" key="1">
    <source>
        <dbReference type="Pfam" id="PF13417"/>
    </source>
</evidence>
<protein>
    <submittedName>
        <fullName evidence="2">Glutathione S-transferase</fullName>
    </submittedName>
</protein>
<keyword evidence="3" id="KW-1185">Reference proteome</keyword>
<gene>
    <name evidence="2" type="ORF">GP2143_10752</name>
</gene>
<sequence length="372" mass="42169">MNDVTLYGSSLSLFTGRARSYLIKSGIPYRETTPTTDHFKQHVLPKTGGRQSIPTIELPDGEVIRDGAAIVDYFEGDNGHRYSPITPKQHILSLLFDVIGAEGLLRPAMHYRWNFPEQNLSFLQFHFESLMPVHLDRKAAAEKSMNQMRSACQAFGAVPATFKLVETLYEELLEKLDTHFSTQPYLLGGQPCVGDFGMIAPFFGHLGRDPKPLSFMQQNAVRLFRWTERMNRPELDVGEFETQDGVYLADDVVPDSLIDVLQHLALDFIPETRAAADCINQWLDQQNDLEPLTNAERGVGFGAFEVRGEAISALAQPYRFYLLQRVQDSFEAMNASDQNQVKSMLERAHMADVLALKISRRIGRENNREVWL</sequence>
<dbReference type="InterPro" id="IPR004045">
    <property type="entry name" value="Glutathione_S-Trfase_N"/>
</dbReference>
<name>A0YE37_9GAMM</name>
<reference evidence="2 3" key="1">
    <citation type="journal article" date="2010" name="J. Bacteriol.">
        <title>Genome sequence of the oligotrophic marine Gammaproteobacterium HTCC2143, isolated from the Oregon Coast.</title>
        <authorList>
            <person name="Oh H.M."/>
            <person name="Kang I."/>
            <person name="Ferriera S."/>
            <person name="Giovannoni S.J."/>
            <person name="Cho J.C."/>
        </authorList>
    </citation>
    <scope>NUCLEOTIDE SEQUENCE [LARGE SCALE GENOMIC DNA]</scope>
    <source>
        <strain evidence="2 3">HTCC2143</strain>
    </source>
</reference>
<comment type="caution">
    <text evidence="2">The sequence shown here is derived from an EMBL/GenBank/DDBJ whole genome shotgun (WGS) entry which is preliminary data.</text>
</comment>
<proteinExistence type="predicted"/>
<evidence type="ECO:0000313" key="2">
    <source>
        <dbReference type="EMBL" id="EAW31071.1"/>
    </source>
</evidence>
<dbReference type="Proteomes" id="UP000004931">
    <property type="component" value="Unassembled WGS sequence"/>
</dbReference>
<dbReference type="InterPro" id="IPR036249">
    <property type="entry name" value="Thioredoxin-like_sf"/>
</dbReference>
<accession>A0YE37</accession>
<dbReference type="eggNOG" id="COG0625">
    <property type="taxonomic scope" value="Bacteria"/>
</dbReference>
<dbReference type="InterPro" id="IPR036282">
    <property type="entry name" value="Glutathione-S-Trfase_C_sf"/>
</dbReference>